<dbReference type="EMBL" id="ABVL01000007">
    <property type="protein sequence ID" value="EDY19624.1"/>
    <property type="molecule type" value="Genomic_DNA"/>
</dbReference>
<evidence type="ECO:0008006" key="3">
    <source>
        <dbReference type="Google" id="ProtNLM"/>
    </source>
</evidence>
<dbReference type="AlphaFoldDB" id="B4D1L2"/>
<reference evidence="1 2" key="1">
    <citation type="journal article" date="2011" name="J. Bacteriol.">
        <title>Genome sequence of Chthoniobacter flavus Ellin428, an aerobic heterotrophic soil bacterium.</title>
        <authorList>
            <person name="Kant R."/>
            <person name="van Passel M.W."/>
            <person name="Palva A."/>
            <person name="Lucas S."/>
            <person name="Lapidus A."/>
            <person name="Glavina Del Rio T."/>
            <person name="Dalin E."/>
            <person name="Tice H."/>
            <person name="Bruce D."/>
            <person name="Goodwin L."/>
            <person name="Pitluck S."/>
            <person name="Larimer F.W."/>
            <person name="Land M.L."/>
            <person name="Hauser L."/>
            <person name="Sangwan P."/>
            <person name="de Vos W.M."/>
            <person name="Janssen P.H."/>
            <person name="Smidt H."/>
        </authorList>
    </citation>
    <scope>NUCLEOTIDE SEQUENCE [LARGE SCALE GENOMIC DNA]</scope>
    <source>
        <strain evidence="1 2">Ellin428</strain>
    </source>
</reference>
<sequence length="278" mass="30365">MAVSMGAAWHPMMIQCDPTQQPMHIEGMSLTEGMTSVRLAERFNLLQQFDAHFRDGAKSSAIEELGRMDQKAFDVLHSDASRQAFEIERESAALRDNYGRHKFGQSVLLARRLVEAGVRLVQVNWPRAEGDENIGNPLWDTHQNNAARVRDVLAPQFDRTFATLIADLQSRGLLDETLVVAMGEFGRSPKINASGGRDHWGSCFSVVLAGAGIGGGQIVGTSDRLGAFPASRPVHPPDLAATIFHFLGVDPAAEFVDPIGRPRRVTDNGQPLKELTGT</sequence>
<protein>
    <recommendedName>
        <fullName evidence="3">DUF1501 domain-containing protein</fullName>
    </recommendedName>
</protein>
<dbReference type="SUPFAM" id="SSF53649">
    <property type="entry name" value="Alkaline phosphatase-like"/>
    <property type="match status" value="1"/>
</dbReference>
<proteinExistence type="predicted"/>
<keyword evidence="2" id="KW-1185">Reference proteome</keyword>
<dbReference type="InterPro" id="IPR010869">
    <property type="entry name" value="DUF1501"/>
</dbReference>
<dbReference type="InParanoid" id="B4D1L2"/>
<dbReference type="PANTHER" id="PTHR43737">
    <property type="entry name" value="BLL7424 PROTEIN"/>
    <property type="match status" value="1"/>
</dbReference>
<dbReference type="InterPro" id="IPR017850">
    <property type="entry name" value="Alkaline_phosphatase_core_sf"/>
</dbReference>
<accession>B4D1L2</accession>
<dbReference type="eggNOG" id="COG4102">
    <property type="taxonomic scope" value="Bacteria"/>
</dbReference>
<gene>
    <name evidence="1" type="ORF">CfE428DRAFT_2800</name>
</gene>
<organism evidence="1 2">
    <name type="scientific">Chthoniobacter flavus Ellin428</name>
    <dbReference type="NCBI Taxonomy" id="497964"/>
    <lineage>
        <taxon>Bacteria</taxon>
        <taxon>Pseudomonadati</taxon>
        <taxon>Verrucomicrobiota</taxon>
        <taxon>Spartobacteria</taxon>
        <taxon>Chthoniobacterales</taxon>
        <taxon>Chthoniobacteraceae</taxon>
        <taxon>Chthoniobacter</taxon>
    </lineage>
</organism>
<name>B4D1L2_9BACT</name>
<comment type="caution">
    <text evidence="1">The sequence shown here is derived from an EMBL/GenBank/DDBJ whole genome shotgun (WGS) entry which is preliminary data.</text>
</comment>
<dbReference type="PANTHER" id="PTHR43737:SF1">
    <property type="entry name" value="DUF1501 DOMAIN-CONTAINING PROTEIN"/>
    <property type="match status" value="1"/>
</dbReference>
<evidence type="ECO:0000313" key="1">
    <source>
        <dbReference type="EMBL" id="EDY19624.1"/>
    </source>
</evidence>
<dbReference type="Pfam" id="PF07394">
    <property type="entry name" value="DUF1501"/>
    <property type="match status" value="1"/>
</dbReference>
<dbReference type="STRING" id="497964.CfE428DRAFT_2800"/>
<evidence type="ECO:0000313" key="2">
    <source>
        <dbReference type="Proteomes" id="UP000005824"/>
    </source>
</evidence>
<dbReference type="Proteomes" id="UP000005824">
    <property type="component" value="Unassembled WGS sequence"/>
</dbReference>